<gene>
    <name evidence="10" type="ORF">JAO75_22110</name>
</gene>
<feature type="transmembrane region" description="Helical" evidence="9">
    <location>
        <begin position="221"/>
        <end position="241"/>
    </location>
</feature>
<protein>
    <submittedName>
        <fullName evidence="10">Branched-chain amino acid ABC transporter permease</fullName>
    </submittedName>
</protein>
<feature type="transmembrane region" description="Helical" evidence="9">
    <location>
        <begin position="91"/>
        <end position="115"/>
    </location>
</feature>
<sequence length="288" mass="30566">MNLTQQLVNGIVLGHAYALIAIGWTVLLGVARLVNFGHGQMYMLGAFVTWYGISRLGLPYILAIPLAMLVGVAVGYVMQRVMLQLTLKQDLVSIMIVTLGFGYVLHGAAALFFGSTGQILSTPLSMEDVYWGDLWFTYQDIAIVIVAILFFAALKYIIDRTRLGRLARMVAEDPQLAELAGINVKRVYLGVFAFEGAAVALAAALVAPRTPILTSMGFDEVIITFVVVVLGGIGSVLGSYLAGLALGLFVAFFGAFVSPAYAMAAAFAVLIAVLVIRPGGLAVSPGGR</sequence>
<evidence type="ECO:0000256" key="7">
    <source>
        <dbReference type="ARBA" id="ARBA00023136"/>
    </source>
</evidence>
<reference evidence="11" key="1">
    <citation type="submission" date="2020-12" db="EMBL/GenBank/DDBJ databases">
        <title>Hymenobacter sp.</title>
        <authorList>
            <person name="Kim M.K."/>
        </authorList>
    </citation>
    <scope>NUCLEOTIDE SEQUENCE [LARGE SCALE GENOMIC DNA]</scope>
    <source>
        <strain evidence="11">BT325</strain>
    </source>
</reference>
<feature type="transmembrane region" description="Helical" evidence="9">
    <location>
        <begin position="57"/>
        <end position="79"/>
    </location>
</feature>
<evidence type="ECO:0000256" key="2">
    <source>
        <dbReference type="ARBA" id="ARBA00022448"/>
    </source>
</evidence>
<dbReference type="Pfam" id="PF02653">
    <property type="entry name" value="BPD_transp_2"/>
    <property type="match status" value="1"/>
</dbReference>
<evidence type="ECO:0000256" key="1">
    <source>
        <dbReference type="ARBA" id="ARBA00004651"/>
    </source>
</evidence>
<dbReference type="PANTHER" id="PTHR11795">
    <property type="entry name" value="BRANCHED-CHAIN AMINO ACID TRANSPORT SYSTEM PERMEASE PROTEIN LIVH"/>
    <property type="match status" value="1"/>
</dbReference>
<dbReference type="InterPro" id="IPR001851">
    <property type="entry name" value="ABC_transp_permease"/>
</dbReference>
<keyword evidence="11" id="KW-1185">Reference proteome</keyword>
<feature type="transmembrane region" description="Helical" evidence="9">
    <location>
        <begin position="12"/>
        <end position="34"/>
    </location>
</feature>
<accession>A0ABS0Y719</accession>
<comment type="similarity">
    <text evidence="8">Belongs to the binding-protein-dependent transport system permease family. LivHM subfamily.</text>
</comment>
<keyword evidence="2" id="KW-0813">Transport</keyword>
<comment type="subcellular location">
    <subcellularLocation>
        <location evidence="1">Cell membrane</location>
        <topology evidence="1">Multi-pass membrane protein</topology>
    </subcellularLocation>
</comment>
<keyword evidence="3" id="KW-1003">Cell membrane</keyword>
<dbReference type="Proteomes" id="UP000620670">
    <property type="component" value="Unassembled WGS sequence"/>
</dbReference>
<evidence type="ECO:0000313" key="11">
    <source>
        <dbReference type="Proteomes" id="UP000620670"/>
    </source>
</evidence>
<proteinExistence type="inferred from homology"/>
<dbReference type="EMBL" id="JAELXT010000039">
    <property type="protein sequence ID" value="MBJ6128099.1"/>
    <property type="molecule type" value="Genomic_DNA"/>
</dbReference>
<keyword evidence="7 9" id="KW-0472">Membrane</keyword>
<keyword evidence="6 9" id="KW-1133">Transmembrane helix</keyword>
<feature type="transmembrane region" description="Helical" evidence="9">
    <location>
        <begin position="135"/>
        <end position="158"/>
    </location>
</feature>
<evidence type="ECO:0000256" key="8">
    <source>
        <dbReference type="ARBA" id="ARBA00037998"/>
    </source>
</evidence>
<evidence type="ECO:0000256" key="9">
    <source>
        <dbReference type="SAM" id="Phobius"/>
    </source>
</evidence>
<dbReference type="PANTHER" id="PTHR11795:SF452">
    <property type="entry name" value="ABC TRANSPORTER PERMEASE PROTEIN"/>
    <property type="match status" value="1"/>
</dbReference>
<evidence type="ECO:0000256" key="3">
    <source>
        <dbReference type="ARBA" id="ARBA00022475"/>
    </source>
</evidence>
<evidence type="ECO:0000256" key="6">
    <source>
        <dbReference type="ARBA" id="ARBA00022989"/>
    </source>
</evidence>
<dbReference type="InterPro" id="IPR052157">
    <property type="entry name" value="BCAA_transport_permease"/>
</dbReference>
<dbReference type="RefSeq" id="WP_199051374.1">
    <property type="nucleotide sequence ID" value="NZ_JAELXT010000039.1"/>
</dbReference>
<dbReference type="CDD" id="cd06582">
    <property type="entry name" value="TM_PBP1_LivH_like"/>
    <property type="match status" value="1"/>
</dbReference>
<feature type="transmembrane region" description="Helical" evidence="9">
    <location>
        <begin position="248"/>
        <end position="276"/>
    </location>
</feature>
<keyword evidence="4 9" id="KW-0812">Transmembrane</keyword>
<feature type="transmembrane region" description="Helical" evidence="9">
    <location>
        <begin position="187"/>
        <end position="209"/>
    </location>
</feature>
<keyword evidence="5" id="KW-0029">Amino-acid transport</keyword>
<evidence type="ECO:0000256" key="5">
    <source>
        <dbReference type="ARBA" id="ARBA00022970"/>
    </source>
</evidence>
<evidence type="ECO:0000256" key="4">
    <source>
        <dbReference type="ARBA" id="ARBA00022692"/>
    </source>
</evidence>
<evidence type="ECO:0000313" key="10">
    <source>
        <dbReference type="EMBL" id="MBJ6128099.1"/>
    </source>
</evidence>
<comment type="caution">
    <text evidence="10">The sequence shown here is derived from an EMBL/GenBank/DDBJ whole genome shotgun (WGS) entry which is preliminary data.</text>
</comment>
<organism evidence="10 11">
    <name type="scientific">Microvirga splendida</name>
    <dbReference type="NCBI Taxonomy" id="2795727"/>
    <lineage>
        <taxon>Bacteria</taxon>
        <taxon>Pseudomonadati</taxon>
        <taxon>Pseudomonadota</taxon>
        <taxon>Alphaproteobacteria</taxon>
        <taxon>Hyphomicrobiales</taxon>
        <taxon>Methylobacteriaceae</taxon>
        <taxon>Microvirga</taxon>
    </lineage>
</organism>
<name>A0ABS0Y719_9HYPH</name>